<evidence type="ECO:0000256" key="1">
    <source>
        <dbReference type="SAM" id="MobiDB-lite"/>
    </source>
</evidence>
<name>A0AAD5SVI5_9FUNG</name>
<feature type="compositionally biased region" description="Polar residues" evidence="1">
    <location>
        <begin position="173"/>
        <end position="182"/>
    </location>
</feature>
<evidence type="ECO:0000313" key="3">
    <source>
        <dbReference type="Proteomes" id="UP001211907"/>
    </source>
</evidence>
<sequence>MAEALTKLIKSNLVLLSRQEIKSNEVRLTVAEQLIRLNEIFDNGSKGDFYHFVSANFGISKRSYCYYVAYHKFVDKYPRFQRITRAPKNQISSAPRRLSQGTPDLLASSSCSDDTDDDIEQLSDDMEDIDLNAEQKANARKARLAAKKLWGNLATQKPLVGGSETSGSLSGSYTDLDTPTDA</sequence>
<feature type="region of interest" description="Disordered" evidence="1">
    <location>
        <begin position="86"/>
        <end position="117"/>
    </location>
</feature>
<feature type="compositionally biased region" description="Low complexity" evidence="1">
    <location>
        <begin position="161"/>
        <end position="172"/>
    </location>
</feature>
<gene>
    <name evidence="2" type="ORF">HK100_002319</name>
</gene>
<proteinExistence type="predicted"/>
<comment type="caution">
    <text evidence="2">The sequence shown here is derived from an EMBL/GenBank/DDBJ whole genome shotgun (WGS) entry which is preliminary data.</text>
</comment>
<protein>
    <submittedName>
        <fullName evidence="2">Uncharacterized protein</fullName>
    </submittedName>
</protein>
<dbReference type="Proteomes" id="UP001211907">
    <property type="component" value="Unassembled WGS sequence"/>
</dbReference>
<evidence type="ECO:0000313" key="2">
    <source>
        <dbReference type="EMBL" id="KAJ3112481.1"/>
    </source>
</evidence>
<dbReference type="EMBL" id="JADGJH010001538">
    <property type="protein sequence ID" value="KAJ3112481.1"/>
    <property type="molecule type" value="Genomic_DNA"/>
</dbReference>
<accession>A0AAD5SVI5</accession>
<reference evidence="2" key="1">
    <citation type="submission" date="2020-05" db="EMBL/GenBank/DDBJ databases">
        <title>Phylogenomic resolution of chytrid fungi.</title>
        <authorList>
            <person name="Stajich J.E."/>
            <person name="Amses K."/>
            <person name="Simmons R."/>
            <person name="Seto K."/>
            <person name="Myers J."/>
            <person name="Bonds A."/>
            <person name="Quandt C.A."/>
            <person name="Barry K."/>
            <person name="Liu P."/>
            <person name="Grigoriev I."/>
            <person name="Longcore J.E."/>
            <person name="James T.Y."/>
        </authorList>
    </citation>
    <scope>NUCLEOTIDE SEQUENCE</scope>
    <source>
        <strain evidence="2">JEL0513</strain>
    </source>
</reference>
<dbReference type="AlphaFoldDB" id="A0AAD5SVI5"/>
<keyword evidence="3" id="KW-1185">Reference proteome</keyword>
<feature type="region of interest" description="Disordered" evidence="1">
    <location>
        <begin position="157"/>
        <end position="182"/>
    </location>
</feature>
<organism evidence="2 3">
    <name type="scientific">Physocladia obscura</name>
    <dbReference type="NCBI Taxonomy" id="109957"/>
    <lineage>
        <taxon>Eukaryota</taxon>
        <taxon>Fungi</taxon>
        <taxon>Fungi incertae sedis</taxon>
        <taxon>Chytridiomycota</taxon>
        <taxon>Chytridiomycota incertae sedis</taxon>
        <taxon>Chytridiomycetes</taxon>
        <taxon>Chytridiales</taxon>
        <taxon>Chytriomycetaceae</taxon>
        <taxon>Physocladia</taxon>
    </lineage>
</organism>